<proteinExistence type="predicted"/>
<organism evidence="3 4">
    <name type="scientific">Lactuca saligna</name>
    <name type="common">Willowleaf lettuce</name>
    <dbReference type="NCBI Taxonomy" id="75948"/>
    <lineage>
        <taxon>Eukaryota</taxon>
        <taxon>Viridiplantae</taxon>
        <taxon>Streptophyta</taxon>
        <taxon>Embryophyta</taxon>
        <taxon>Tracheophyta</taxon>
        <taxon>Spermatophyta</taxon>
        <taxon>Magnoliopsida</taxon>
        <taxon>eudicotyledons</taxon>
        <taxon>Gunneridae</taxon>
        <taxon>Pentapetalae</taxon>
        <taxon>asterids</taxon>
        <taxon>campanulids</taxon>
        <taxon>Asterales</taxon>
        <taxon>Asteraceae</taxon>
        <taxon>Cichorioideae</taxon>
        <taxon>Cichorieae</taxon>
        <taxon>Lactucinae</taxon>
        <taxon>Lactuca</taxon>
    </lineage>
</organism>
<dbReference type="EMBL" id="OX465084">
    <property type="protein sequence ID" value="CAI9295593.1"/>
    <property type="molecule type" value="Genomic_DNA"/>
</dbReference>
<feature type="region of interest" description="Disordered" evidence="1">
    <location>
        <begin position="138"/>
        <end position="177"/>
    </location>
</feature>
<evidence type="ECO:0000313" key="3">
    <source>
        <dbReference type="EMBL" id="CAI9295593.1"/>
    </source>
</evidence>
<evidence type="ECO:0000256" key="1">
    <source>
        <dbReference type="SAM" id="MobiDB-lite"/>
    </source>
</evidence>
<dbReference type="Pfam" id="PF10551">
    <property type="entry name" value="MULE"/>
    <property type="match status" value="1"/>
</dbReference>
<gene>
    <name evidence="3" type="ORF">LSALG_LOCUS34518</name>
</gene>
<keyword evidence="4" id="KW-1185">Reference proteome</keyword>
<accession>A0AA35ZNS7</accession>
<dbReference type="PANTHER" id="PTHR31973:SF189">
    <property type="entry name" value="TRANSPOSASE, MUDR, PLANT, MULE TRANSPOSASE DOMAIN PROTEIN-RELATED"/>
    <property type="match status" value="1"/>
</dbReference>
<protein>
    <recommendedName>
        <fullName evidence="2">MULE transposase domain-containing protein</fullName>
    </recommendedName>
</protein>
<feature type="domain" description="MULE transposase" evidence="2">
    <location>
        <begin position="271"/>
        <end position="345"/>
    </location>
</feature>
<dbReference type="PANTHER" id="PTHR31973">
    <property type="entry name" value="POLYPROTEIN, PUTATIVE-RELATED"/>
    <property type="match status" value="1"/>
</dbReference>
<dbReference type="Proteomes" id="UP001177003">
    <property type="component" value="Chromosome 8"/>
</dbReference>
<reference evidence="3" key="1">
    <citation type="submission" date="2023-04" db="EMBL/GenBank/DDBJ databases">
        <authorList>
            <person name="Vijverberg K."/>
            <person name="Xiong W."/>
            <person name="Schranz E."/>
        </authorList>
    </citation>
    <scope>NUCLEOTIDE SEQUENCE</scope>
</reference>
<sequence length="439" mass="50252">MKPIFLQVDVHFQGMFTRNPIRYTGGITQRFSDIDFAGMDKDGCVVFIERFTGEKCEKLYYFQPDIDFPKGLTLICNDPDYYGFIEIAYECGVILPMYVDHFGDSNIQEWLNEHKEEFVGNIEEEVLDGAGLVKEVAPGYRDVGDTNDEVENGGDDDDEDEDVDGDEDDHQKPHFFIKGNETRVEMGEKAGAGEFFEEDMGDNEDVYPELPNIFNDKLNWKEQEPVLGMRFESPKQLKHMLCNYAVANGYQLCFVKNDTRRLLVKCCDGKWELLCAVGRDANNGIFPIAWAVVSVENKENWKWFLETLSEDLQCWNDGNGLVLISDQHKGLIEAVKEVFPAAEHRQIRLNMLQIEQRHWHVISWDDEVIVDATDALDRPRDEERMVGVNGREEGVNVNARVKHAKPPIMRKKSERIIKLKLAKNVGGEGSSFATTMDLD</sequence>
<evidence type="ECO:0000259" key="2">
    <source>
        <dbReference type="Pfam" id="PF10551"/>
    </source>
</evidence>
<dbReference type="AlphaFoldDB" id="A0AA35ZNS7"/>
<feature type="compositionally biased region" description="Acidic residues" evidence="1">
    <location>
        <begin position="145"/>
        <end position="168"/>
    </location>
</feature>
<evidence type="ECO:0000313" key="4">
    <source>
        <dbReference type="Proteomes" id="UP001177003"/>
    </source>
</evidence>
<dbReference type="InterPro" id="IPR018289">
    <property type="entry name" value="MULE_transposase_dom"/>
</dbReference>
<name>A0AA35ZNS7_LACSI</name>